<protein>
    <submittedName>
        <fullName evidence="2">Uncharacterized protein</fullName>
    </submittedName>
</protein>
<gene>
    <name evidence="2" type="ORF">SAMN05192574_102544</name>
</gene>
<sequence>MLIKNSTPVMNLKRTFGTILSVLGIVGLIYTGIAIINHSAQVTTMVVIGIISLIFFSTGISLVRNTKDEAA</sequence>
<keyword evidence="1" id="KW-1133">Transmembrane helix</keyword>
<dbReference type="EMBL" id="FOCL01000002">
    <property type="protein sequence ID" value="SEN13236.1"/>
    <property type="molecule type" value="Genomic_DNA"/>
</dbReference>
<evidence type="ECO:0000256" key="1">
    <source>
        <dbReference type="SAM" id="Phobius"/>
    </source>
</evidence>
<reference evidence="3" key="1">
    <citation type="submission" date="2016-10" db="EMBL/GenBank/DDBJ databases">
        <authorList>
            <person name="Varghese N."/>
            <person name="Submissions S."/>
        </authorList>
    </citation>
    <scope>NUCLEOTIDE SEQUENCE [LARGE SCALE GENOMIC DNA]</scope>
    <source>
        <strain evidence="3">Gh-48</strain>
    </source>
</reference>
<feature type="transmembrane region" description="Helical" evidence="1">
    <location>
        <begin position="16"/>
        <end position="36"/>
    </location>
</feature>
<evidence type="ECO:0000313" key="2">
    <source>
        <dbReference type="EMBL" id="SEN13236.1"/>
    </source>
</evidence>
<dbReference type="Proteomes" id="UP000198942">
    <property type="component" value="Unassembled WGS sequence"/>
</dbReference>
<keyword evidence="1" id="KW-0812">Transmembrane</keyword>
<dbReference type="AlphaFoldDB" id="A0A1H8E1D0"/>
<proteinExistence type="predicted"/>
<keyword evidence="3" id="KW-1185">Reference proteome</keyword>
<name>A0A1H8E1D0_9SPHI</name>
<feature type="transmembrane region" description="Helical" evidence="1">
    <location>
        <begin position="42"/>
        <end position="63"/>
    </location>
</feature>
<organism evidence="2 3">
    <name type="scientific">Mucilaginibacter gossypiicola</name>
    <dbReference type="NCBI Taxonomy" id="551995"/>
    <lineage>
        <taxon>Bacteria</taxon>
        <taxon>Pseudomonadati</taxon>
        <taxon>Bacteroidota</taxon>
        <taxon>Sphingobacteriia</taxon>
        <taxon>Sphingobacteriales</taxon>
        <taxon>Sphingobacteriaceae</taxon>
        <taxon>Mucilaginibacter</taxon>
    </lineage>
</organism>
<accession>A0A1H8E1D0</accession>
<keyword evidence="1" id="KW-0472">Membrane</keyword>
<dbReference type="STRING" id="551995.SAMN05192574_102544"/>
<evidence type="ECO:0000313" key="3">
    <source>
        <dbReference type="Proteomes" id="UP000198942"/>
    </source>
</evidence>